<dbReference type="PANTHER" id="PTHR46682:SF1">
    <property type="entry name" value="ADHESION G-PROTEIN COUPLED RECEPTOR V1"/>
    <property type="match status" value="1"/>
</dbReference>
<dbReference type="STRING" id="1760988.SAMN02949497_1672"/>
<name>A0A1Y6CVD0_9GAMM</name>
<dbReference type="Gene3D" id="2.60.40.2030">
    <property type="match status" value="1"/>
</dbReference>
<proteinExistence type="predicted"/>
<dbReference type="Proteomes" id="UP000192923">
    <property type="component" value="Unassembled WGS sequence"/>
</dbReference>
<dbReference type="EMBL" id="FXAM01000001">
    <property type="protein sequence ID" value="SMF94361.1"/>
    <property type="molecule type" value="Genomic_DNA"/>
</dbReference>
<dbReference type="AlphaFoldDB" id="A0A1Y6CVD0"/>
<reference evidence="1 2" key="1">
    <citation type="submission" date="2016-12" db="EMBL/GenBank/DDBJ databases">
        <authorList>
            <person name="Song W.-J."/>
            <person name="Kurnit D.M."/>
        </authorList>
    </citation>
    <scope>NUCLEOTIDE SEQUENCE [LARGE SCALE GENOMIC DNA]</scope>
    <source>
        <strain evidence="1 2">175</strain>
    </source>
</reference>
<dbReference type="OrthoDB" id="7486720at2"/>
<gene>
    <name evidence="1" type="ORF">SAMN02949497_1672</name>
</gene>
<dbReference type="SUPFAM" id="SSF141072">
    <property type="entry name" value="CalX-like"/>
    <property type="match status" value="1"/>
</dbReference>
<organism evidence="1 2">
    <name type="scientific">Methylomagnum ishizawai</name>
    <dbReference type="NCBI Taxonomy" id="1760988"/>
    <lineage>
        <taxon>Bacteria</taxon>
        <taxon>Pseudomonadati</taxon>
        <taxon>Pseudomonadota</taxon>
        <taxon>Gammaproteobacteria</taxon>
        <taxon>Methylococcales</taxon>
        <taxon>Methylococcaceae</taxon>
        <taxon>Methylomagnum</taxon>
    </lineage>
</organism>
<evidence type="ECO:0008006" key="3">
    <source>
        <dbReference type="Google" id="ProtNLM"/>
    </source>
</evidence>
<protein>
    <recommendedName>
        <fullName evidence="3">Calx-beta domain-containing protein</fullName>
    </recommendedName>
</protein>
<keyword evidence="2" id="KW-1185">Reference proteome</keyword>
<dbReference type="InterPro" id="IPR026919">
    <property type="entry name" value="ADGRV1"/>
</dbReference>
<dbReference type="RefSeq" id="WP_085211664.1">
    <property type="nucleotide sequence ID" value="NZ_FXAM01000001.1"/>
</dbReference>
<evidence type="ECO:0000313" key="1">
    <source>
        <dbReference type="EMBL" id="SMF94361.1"/>
    </source>
</evidence>
<dbReference type="GO" id="GO:0004930">
    <property type="term" value="F:G protein-coupled receptor activity"/>
    <property type="evidence" value="ECO:0007669"/>
    <property type="project" value="InterPro"/>
</dbReference>
<dbReference type="InterPro" id="IPR038081">
    <property type="entry name" value="CalX-like_sf"/>
</dbReference>
<sequence>MACSIGTASAIGTIRNDDVGLSVSNLVADGDEGDSGTTELSFTIDRVGYLDRDVSVDWAVVPADTDSADAADFVGGVFPSGSVTLSAGEASTVIVVPVQGDTDVEPDEFFVVELSNPVGCTLMGDGEGAIYNDDTGGNVLSGEILLFSIYNGTF</sequence>
<dbReference type="PANTHER" id="PTHR46682">
    <property type="entry name" value="ADHESION G-PROTEIN COUPLED RECEPTOR V1"/>
    <property type="match status" value="1"/>
</dbReference>
<dbReference type="GO" id="GO:0016020">
    <property type="term" value="C:membrane"/>
    <property type="evidence" value="ECO:0007669"/>
    <property type="project" value="InterPro"/>
</dbReference>
<accession>A0A1Y6CVD0</accession>
<evidence type="ECO:0000313" key="2">
    <source>
        <dbReference type="Proteomes" id="UP000192923"/>
    </source>
</evidence>